<dbReference type="Proteomes" id="UP000282454">
    <property type="component" value="Unassembled WGS sequence"/>
</dbReference>
<proteinExistence type="predicted"/>
<dbReference type="OrthoDB" id="3690318at2"/>
<evidence type="ECO:0000313" key="2">
    <source>
        <dbReference type="Proteomes" id="UP000282454"/>
    </source>
</evidence>
<evidence type="ECO:0000313" key="1">
    <source>
        <dbReference type="EMBL" id="RLK58715.1"/>
    </source>
</evidence>
<sequence length="201" mass="22204">MAATTLLVTEVTTAADALDAAAKQWAEIRPEGHLFRSLEGSTLLRLTPLSGVEALAGETELFEREFAELAPYVAGDFRRQVLTFVEAAKSTADAVPLTRYVQLRHIEVPPGVFADYRKWREGTIFDVVRRAEEVEVFLAYHSLLSTEPGVMFVSGFDTTPERYGAVFTSAEYQEIVRQAGSAYIAGGERGLFTTIYERVTG</sequence>
<accession>A0A421B308</accession>
<organism evidence="1 2">
    <name type="scientific">Actinokineospora cianjurensis</name>
    <dbReference type="NCBI Taxonomy" id="585224"/>
    <lineage>
        <taxon>Bacteria</taxon>
        <taxon>Bacillati</taxon>
        <taxon>Actinomycetota</taxon>
        <taxon>Actinomycetes</taxon>
        <taxon>Pseudonocardiales</taxon>
        <taxon>Pseudonocardiaceae</taxon>
        <taxon>Actinokineospora</taxon>
    </lineage>
</organism>
<name>A0A421B308_9PSEU</name>
<dbReference type="EMBL" id="RCDD01000002">
    <property type="protein sequence ID" value="RLK58715.1"/>
    <property type="molecule type" value="Genomic_DNA"/>
</dbReference>
<protein>
    <recommendedName>
        <fullName evidence="3">NIPSNAP protein</fullName>
    </recommendedName>
</protein>
<keyword evidence="2" id="KW-1185">Reference proteome</keyword>
<reference evidence="1 2" key="1">
    <citation type="submission" date="2018-10" db="EMBL/GenBank/DDBJ databases">
        <title>Genomic Encyclopedia of Archaeal and Bacterial Type Strains, Phase II (KMG-II): from individual species to whole genera.</title>
        <authorList>
            <person name="Goeker M."/>
        </authorList>
    </citation>
    <scope>NUCLEOTIDE SEQUENCE [LARGE SCALE GENOMIC DNA]</scope>
    <source>
        <strain evidence="1 2">DSM 45657</strain>
    </source>
</reference>
<dbReference type="AlphaFoldDB" id="A0A421B308"/>
<dbReference type="RefSeq" id="WP_121391471.1">
    <property type="nucleotide sequence ID" value="NZ_RCDD01000002.1"/>
</dbReference>
<comment type="caution">
    <text evidence="1">The sequence shown here is derived from an EMBL/GenBank/DDBJ whole genome shotgun (WGS) entry which is preliminary data.</text>
</comment>
<gene>
    <name evidence="1" type="ORF">CLV68_3190</name>
</gene>
<evidence type="ECO:0008006" key="3">
    <source>
        <dbReference type="Google" id="ProtNLM"/>
    </source>
</evidence>